<keyword evidence="1 3" id="KW-0808">Transferase</keyword>
<sequence length="454" mass="49504">MLSTARSGSTLLRFILDSHPVLACPPESDVALAFRHLLRMRTILEEARTGTGGQGPSAGLPEHIAAAVRRPVDEAFAEYLRSVGKKRWCDKSPDSVWDAEILPELYPRARFISLYRHPMDVIASLVESHPFGLGDGLAARHQHLAAQYPGNMVATAGAYWQAHVERMLAFEAMHPDRCLRIRYEDLATAPEPTAARIFSFLGVKQVPGITEECFRVEHARQGPGDKKIWLTDRVSADSLGRGVRIPASFLPAPMRRDVNRLLEMLGYRPVDRAWNEAVGRTDPRADRAAPSRPGADGGGGDDPSSPVREIDGRLGALSPGDLHAIRERWPFLAGQVVRIVVDDPAGRSQSLAWRFSPAGTEAALQRLPAAPAPADRRADPITLAADPATWDALMSGTANVDVERKAGRLRHFQRIPARGAAVTRWDEIHAVSALLGLAPVPAGRERAKDTAAKN</sequence>
<dbReference type="Proteomes" id="UP001597063">
    <property type="component" value="Unassembled WGS sequence"/>
</dbReference>
<dbReference type="PANTHER" id="PTHR12788:SF10">
    <property type="entry name" value="PROTEIN-TYROSINE SULFOTRANSFERASE"/>
    <property type="match status" value="1"/>
</dbReference>
<protein>
    <submittedName>
        <fullName evidence="3">Sulfotransferase family protein</fullName>
        <ecNumber evidence="3">2.8.2.-</ecNumber>
    </submittedName>
</protein>
<accession>A0ABW2XWQ5</accession>
<evidence type="ECO:0000313" key="4">
    <source>
        <dbReference type="Proteomes" id="UP001597063"/>
    </source>
</evidence>
<dbReference type="Pfam" id="PF13469">
    <property type="entry name" value="Sulfotransfer_3"/>
    <property type="match status" value="1"/>
</dbReference>
<feature type="compositionally biased region" description="Basic and acidic residues" evidence="2">
    <location>
        <begin position="278"/>
        <end position="289"/>
    </location>
</feature>
<evidence type="ECO:0000256" key="2">
    <source>
        <dbReference type="SAM" id="MobiDB-lite"/>
    </source>
</evidence>
<dbReference type="EMBL" id="JBHTGP010000024">
    <property type="protein sequence ID" value="MFD0690816.1"/>
    <property type="molecule type" value="Genomic_DNA"/>
</dbReference>
<comment type="caution">
    <text evidence="3">The sequence shown here is derived from an EMBL/GenBank/DDBJ whole genome shotgun (WGS) entry which is preliminary data.</text>
</comment>
<name>A0ABW2XWQ5_9ACTN</name>
<organism evidence="3 4">
    <name type="scientific">Actinomadura fibrosa</name>
    <dbReference type="NCBI Taxonomy" id="111802"/>
    <lineage>
        <taxon>Bacteria</taxon>
        <taxon>Bacillati</taxon>
        <taxon>Actinomycetota</taxon>
        <taxon>Actinomycetes</taxon>
        <taxon>Streptosporangiales</taxon>
        <taxon>Thermomonosporaceae</taxon>
        <taxon>Actinomadura</taxon>
    </lineage>
</organism>
<dbReference type="SUPFAM" id="SSF52540">
    <property type="entry name" value="P-loop containing nucleoside triphosphate hydrolases"/>
    <property type="match status" value="1"/>
</dbReference>
<keyword evidence="4" id="KW-1185">Reference proteome</keyword>
<dbReference type="EC" id="2.8.2.-" evidence="3"/>
<dbReference type="RefSeq" id="WP_165502789.1">
    <property type="nucleotide sequence ID" value="NZ_CAACUY010000021.1"/>
</dbReference>
<evidence type="ECO:0000313" key="3">
    <source>
        <dbReference type="EMBL" id="MFD0690816.1"/>
    </source>
</evidence>
<dbReference type="InterPro" id="IPR026634">
    <property type="entry name" value="TPST-like"/>
</dbReference>
<dbReference type="GO" id="GO:0016740">
    <property type="term" value="F:transferase activity"/>
    <property type="evidence" value="ECO:0007669"/>
    <property type="project" value="UniProtKB-KW"/>
</dbReference>
<dbReference type="PANTHER" id="PTHR12788">
    <property type="entry name" value="PROTEIN-TYROSINE SULFOTRANSFERASE 2"/>
    <property type="match status" value="1"/>
</dbReference>
<evidence type="ECO:0000256" key="1">
    <source>
        <dbReference type="ARBA" id="ARBA00022679"/>
    </source>
</evidence>
<proteinExistence type="predicted"/>
<gene>
    <name evidence="3" type="ORF">ACFQZM_40440</name>
</gene>
<dbReference type="InterPro" id="IPR027417">
    <property type="entry name" value="P-loop_NTPase"/>
</dbReference>
<dbReference type="Gene3D" id="3.40.50.300">
    <property type="entry name" value="P-loop containing nucleotide triphosphate hydrolases"/>
    <property type="match status" value="1"/>
</dbReference>
<reference evidence="4" key="1">
    <citation type="journal article" date="2019" name="Int. J. Syst. Evol. Microbiol.">
        <title>The Global Catalogue of Microorganisms (GCM) 10K type strain sequencing project: providing services to taxonomists for standard genome sequencing and annotation.</title>
        <authorList>
            <consortium name="The Broad Institute Genomics Platform"/>
            <consortium name="The Broad Institute Genome Sequencing Center for Infectious Disease"/>
            <person name="Wu L."/>
            <person name="Ma J."/>
        </authorList>
    </citation>
    <scope>NUCLEOTIDE SEQUENCE [LARGE SCALE GENOMIC DNA]</scope>
    <source>
        <strain evidence="4">JCM 9371</strain>
    </source>
</reference>
<feature type="region of interest" description="Disordered" evidence="2">
    <location>
        <begin position="278"/>
        <end position="313"/>
    </location>
</feature>